<gene>
    <name evidence="3" type="ORF">NITFAB_2425</name>
</gene>
<accession>A0A2X0QZA8</accession>
<dbReference type="InterPro" id="IPR025388">
    <property type="entry name" value="Alginate_export_dom"/>
</dbReference>
<feature type="region of interest" description="Disordered" evidence="1">
    <location>
        <begin position="63"/>
        <end position="82"/>
    </location>
</feature>
<name>A0A2X0QZA8_9PROT</name>
<sequence>MIKIFQVPTCRTMNRTVCNPVATGLSGSLLPDIREFGLEIHAGILAGCLLIAPAFAAEQENIQQKQHVEESGQKVQEKKAKPPAKPTYYVQYRSSGLTLQSEPPRYVKQANQTWLKDQGWQDVDWLDLGVEIRARYEYINNDFRKKTETIDEPFSLRSRLYAAIKNKFDPLRATFEFQDSRRYNSQYPDTNLEVNKTEFIQGYGELYFKDALGKDDLGTNRPLSLRYGRHAFELTDKRLIARNEFRNTTNNFQGIRALLGSKNSDWQADFFAFNPIVRFMDQTDKANDAQWFYGAKFDLRKWSKIVTFQPYYYLLQQNGSKMKYATSGALVAAADKKDREIHTAGLRAYGIVADTGLDWDLNYVKQWGDDGGLNQDSYGYNMEAGYTFSNHAWKPRFMANMGYASGDANPTDQTSQRFEGLFGFARPWSHSNYIKMENIRAVKLRGEFSPAANLKIDFGYSWYDLASATDRWAASGYRDTSGKSGKEIGQEFDILARFPVTKYLSMVAGYSYFMSGDFAEAQSQKQQPGRDNDTHYVWIDATVVAF</sequence>
<evidence type="ECO:0000259" key="2">
    <source>
        <dbReference type="Pfam" id="PF13372"/>
    </source>
</evidence>
<feature type="domain" description="Alginate export" evidence="2">
    <location>
        <begin position="125"/>
        <end position="526"/>
    </location>
</feature>
<proteinExistence type="predicted"/>
<protein>
    <recommendedName>
        <fullName evidence="2">Alginate export domain-containing protein</fullName>
    </recommendedName>
</protein>
<evidence type="ECO:0000313" key="3">
    <source>
        <dbReference type="EMBL" id="SPS06828.1"/>
    </source>
</evidence>
<organism evidence="3">
    <name type="scientific">Candidatus Nitrotoga fabula</name>
    <dbReference type="NCBI Taxonomy" id="2182327"/>
    <lineage>
        <taxon>Bacteria</taxon>
        <taxon>Pseudomonadati</taxon>
        <taxon>Pseudomonadota</taxon>
        <taxon>Betaproteobacteria</taxon>
        <taxon>Nitrosomonadales</taxon>
        <taxon>Gallionellaceae</taxon>
        <taxon>Candidatus Nitrotoga</taxon>
    </lineage>
</organism>
<reference evidence="3" key="1">
    <citation type="submission" date="2018-05" db="EMBL/GenBank/DDBJ databases">
        <authorList>
            <person name="Lanie J.A."/>
            <person name="Ng W.-L."/>
            <person name="Kazmierczak K.M."/>
            <person name="Andrzejewski T.M."/>
            <person name="Davidsen T.M."/>
            <person name="Wayne K.J."/>
            <person name="Tettelin H."/>
            <person name="Glass J.I."/>
            <person name="Rusch D."/>
            <person name="Podicherti R."/>
            <person name="Tsui H.-C.T."/>
            <person name="Winkler M.E."/>
        </authorList>
    </citation>
    <scope>NUCLEOTIDE SEQUENCE</scope>
    <source>
        <strain evidence="3">KNB</strain>
    </source>
</reference>
<dbReference type="EMBL" id="LS423452">
    <property type="protein sequence ID" value="SPS06828.1"/>
    <property type="molecule type" value="Genomic_DNA"/>
</dbReference>
<dbReference type="InterPro" id="IPR053728">
    <property type="entry name" value="Alginate_Permeability_Chnl"/>
</dbReference>
<evidence type="ECO:0000256" key="1">
    <source>
        <dbReference type="SAM" id="MobiDB-lite"/>
    </source>
</evidence>
<dbReference type="AlphaFoldDB" id="A0A2X0QZA8"/>
<dbReference type="Gene3D" id="2.40.160.100">
    <property type="match status" value="1"/>
</dbReference>
<feature type="compositionally biased region" description="Basic and acidic residues" evidence="1">
    <location>
        <begin position="66"/>
        <end position="80"/>
    </location>
</feature>
<dbReference type="Pfam" id="PF13372">
    <property type="entry name" value="Alginate_exp"/>
    <property type="match status" value="1"/>
</dbReference>